<protein>
    <submittedName>
        <fullName evidence="2">Uncharacterized protein</fullName>
    </submittedName>
</protein>
<evidence type="ECO:0000256" key="1">
    <source>
        <dbReference type="SAM" id="MobiDB-lite"/>
    </source>
</evidence>
<feature type="compositionally biased region" description="Low complexity" evidence="1">
    <location>
        <begin position="1"/>
        <end position="23"/>
    </location>
</feature>
<dbReference type="EMBL" id="UGHZ01000005">
    <property type="protein sequence ID" value="STP13782.1"/>
    <property type="molecule type" value="Genomic_DNA"/>
</dbReference>
<evidence type="ECO:0000313" key="2">
    <source>
        <dbReference type="EMBL" id="STP13782.1"/>
    </source>
</evidence>
<feature type="region of interest" description="Disordered" evidence="1">
    <location>
        <begin position="1"/>
        <end position="26"/>
    </location>
</feature>
<dbReference type="AlphaFoldDB" id="A0A377JYI4"/>
<name>A0A377JYI4_9HELI</name>
<organism evidence="2 3">
    <name type="scientific">Helicobacter cinaedi</name>
    <dbReference type="NCBI Taxonomy" id="213"/>
    <lineage>
        <taxon>Bacteria</taxon>
        <taxon>Pseudomonadati</taxon>
        <taxon>Campylobacterota</taxon>
        <taxon>Epsilonproteobacteria</taxon>
        <taxon>Campylobacterales</taxon>
        <taxon>Helicobacteraceae</taxon>
        <taxon>Helicobacter</taxon>
    </lineage>
</organism>
<evidence type="ECO:0000313" key="3">
    <source>
        <dbReference type="Proteomes" id="UP000255335"/>
    </source>
</evidence>
<proteinExistence type="predicted"/>
<gene>
    <name evidence="2" type="ORF">NCTC12221_01860</name>
</gene>
<dbReference type="RefSeq" id="WP_115026900.1">
    <property type="nucleotide sequence ID" value="NZ_UGHZ01000005.1"/>
</dbReference>
<dbReference type="Proteomes" id="UP000255335">
    <property type="component" value="Unassembled WGS sequence"/>
</dbReference>
<accession>A0A377JYI4</accession>
<sequence length="74" mass="8257">MEQNIQPTPQGATPPNTPATNEPQNKEQMLQAMQNELNQAMQSLESDFAKKCVSLCENDPELEELFSAIRSSFS</sequence>
<reference evidence="2 3" key="1">
    <citation type="submission" date="2018-06" db="EMBL/GenBank/DDBJ databases">
        <authorList>
            <consortium name="Pathogen Informatics"/>
            <person name="Doyle S."/>
        </authorList>
    </citation>
    <scope>NUCLEOTIDE SEQUENCE [LARGE SCALE GENOMIC DNA]</scope>
    <source>
        <strain evidence="2 3">NCTC12221</strain>
    </source>
</reference>